<dbReference type="PRINTS" id="PR00313">
    <property type="entry name" value="CABNDNGRPT"/>
</dbReference>
<dbReference type="InterPro" id="IPR018511">
    <property type="entry name" value="Hemolysin-typ_Ca-bd_CS"/>
</dbReference>
<dbReference type="EMBL" id="SMTL01000010">
    <property type="protein sequence ID" value="TDK29677.1"/>
    <property type="molecule type" value="Genomic_DNA"/>
</dbReference>
<dbReference type="Gene3D" id="2.150.10.10">
    <property type="entry name" value="Serralysin-like metalloprotease, C-terminal"/>
    <property type="match status" value="3"/>
</dbReference>
<dbReference type="InterPro" id="IPR011049">
    <property type="entry name" value="Serralysin-like_metalloprot_C"/>
</dbReference>
<proteinExistence type="predicted"/>
<dbReference type="RefSeq" id="WP_133318399.1">
    <property type="nucleotide sequence ID" value="NZ_SMTL01000010.1"/>
</dbReference>
<dbReference type="PANTHER" id="PTHR38340">
    <property type="entry name" value="S-LAYER PROTEIN"/>
    <property type="match status" value="1"/>
</dbReference>
<dbReference type="InterPro" id="IPR050557">
    <property type="entry name" value="RTX_toxin/Mannuronan_C5-epim"/>
</dbReference>
<gene>
    <name evidence="3" type="ORF">E2F50_22325</name>
</gene>
<keyword evidence="4" id="KW-1185">Reference proteome</keyword>
<protein>
    <submittedName>
        <fullName evidence="3">Calcium-binding protein</fullName>
    </submittedName>
</protein>
<dbReference type="Pfam" id="PF00353">
    <property type="entry name" value="HemolysinCabind"/>
    <property type="match status" value="3"/>
</dbReference>
<comment type="caution">
    <text evidence="3">The sequence shown here is derived from an EMBL/GenBank/DDBJ whole genome shotgun (WGS) entry which is preliminary data.</text>
</comment>
<dbReference type="GO" id="GO:0005576">
    <property type="term" value="C:extracellular region"/>
    <property type="evidence" value="ECO:0007669"/>
    <property type="project" value="UniProtKB-SubCell"/>
</dbReference>
<name>A0A4R5U6E9_9HYPH</name>
<dbReference type="SUPFAM" id="SSF51120">
    <property type="entry name" value="beta-Roll"/>
    <property type="match status" value="1"/>
</dbReference>
<dbReference type="InterPro" id="IPR001343">
    <property type="entry name" value="Hemolysn_Ca-bd"/>
</dbReference>
<evidence type="ECO:0000256" key="2">
    <source>
        <dbReference type="ARBA" id="ARBA00022525"/>
    </source>
</evidence>
<dbReference type="AlphaFoldDB" id="A0A4R5U6E9"/>
<accession>A0A4R5U6E9</accession>
<sequence length="479" mass="49880">MYHLKLQHYPFSHWFSGWGSDNHPFRGCGWVVRDTPLIRSITTTSHLTVTIAAGADAFGHDTAASISADVRMFDRGLASFVSGSVTASALASGAANFASAYAVVDIDGGDLGFIDTQETANPDGSSMSVTSSFAAIDFKFDLPGTYGGIDVDSTVTAAGLSAVLDGNIADFHVNAVAAGPNSYVDLVADAIAVQDALTSATIAATVAVSGTVSYKLISGGTSNDRLIGMAGDDLAFGGRGNDVVLGLQGNDWLFGEQGADRLEGDAGNDTLFGNNGKDILHGGAGDDWMFGGDDADEIDGGINSDLLYGGEGSDLLRGGAGNDYLVGGDGRDRIFGDAGNDTFRLGDRGGDDDDLYTGGLGADTYLIDERFDDDVITDFLLKDGDHIVLGEDVDHWCVSLRLASCDADDLEVVFSGRESGGSTLVLDEFLSLNPGSLGHTKRLTEMQAGVILHNIFSDAPGDSTDVEIFIFGDLLITLN</sequence>
<dbReference type="Proteomes" id="UP000295238">
    <property type="component" value="Unassembled WGS sequence"/>
</dbReference>
<evidence type="ECO:0000313" key="3">
    <source>
        <dbReference type="EMBL" id="TDK29677.1"/>
    </source>
</evidence>
<comment type="subcellular location">
    <subcellularLocation>
        <location evidence="1">Secreted</location>
    </subcellularLocation>
</comment>
<dbReference type="GO" id="GO:0005509">
    <property type="term" value="F:calcium ion binding"/>
    <property type="evidence" value="ECO:0007669"/>
    <property type="project" value="InterPro"/>
</dbReference>
<evidence type="ECO:0000313" key="4">
    <source>
        <dbReference type="Proteomes" id="UP000295238"/>
    </source>
</evidence>
<dbReference type="PROSITE" id="PS00330">
    <property type="entry name" value="HEMOLYSIN_CALCIUM"/>
    <property type="match status" value="2"/>
</dbReference>
<dbReference type="PANTHER" id="PTHR38340:SF1">
    <property type="entry name" value="S-LAYER PROTEIN"/>
    <property type="match status" value="1"/>
</dbReference>
<dbReference type="OrthoDB" id="223957at2"/>
<keyword evidence="2" id="KW-0964">Secreted</keyword>
<evidence type="ECO:0000256" key="1">
    <source>
        <dbReference type="ARBA" id="ARBA00004613"/>
    </source>
</evidence>
<reference evidence="3 4" key="1">
    <citation type="submission" date="2019-03" db="EMBL/GenBank/DDBJ databases">
        <title>Rhizobium sp. nov., an bacterium isolated from biocrust in Mu Us Desert.</title>
        <authorList>
            <person name="Lixiong L."/>
        </authorList>
    </citation>
    <scope>NUCLEOTIDE SEQUENCE [LARGE SCALE GENOMIC DNA]</scope>
    <source>
        <strain evidence="3 4">SPY-1</strain>
    </source>
</reference>
<organism evidence="3 4">
    <name type="scientific">Rhizobium deserti</name>
    <dbReference type="NCBI Taxonomy" id="2547961"/>
    <lineage>
        <taxon>Bacteria</taxon>
        <taxon>Pseudomonadati</taxon>
        <taxon>Pseudomonadota</taxon>
        <taxon>Alphaproteobacteria</taxon>
        <taxon>Hyphomicrobiales</taxon>
        <taxon>Rhizobiaceae</taxon>
        <taxon>Rhizobium/Agrobacterium group</taxon>
        <taxon>Rhizobium</taxon>
    </lineage>
</organism>